<reference evidence="2 3" key="1">
    <citation type="submission" date="2024-01" db="EMBL/GenBank/DDBJ databases">
        <authorList>
            <consortium name="Genoscope - CEA"/>
            <person name="William W."/>
        </authorList>
    </citation>
    <scope>NUCLEOTIDE SEQUENCE [LARGE SCALE GENOMIC DNA]</scope>
    <source>
        <strain evidence="2 3">29B2s-10</strain>
    </source>
</reference>
<name>A0ABP0EB05_9ASCO</name>
<feature type="compositionally biased region" description="Low complexity" evidence="1">
    <location>
        <begin position="686"/>
        <end position="698"/>
    </location>
</feature>
<feature type="compositionally biased region" description="Acidic residues" evidence="1">
    <location>
        <begin position="619"/>
        <end position="634"/>
    </location>
</feature>
<dbReference type="EMBL" id="OZ004255">
    <property type="protein sequence ID" value="CAK7901433.1"/>
    <property type="molecule type" value="Genomic_DNA"/>
</dbReference>
<feature type="region of interest" description="Disordered" evidence="1">
    <location>
        <begin position="154"/>
        <end position="180"/>
    </location>
</feature>
<feature type="compositionally biased region" description="Polar residues" evidence="1">
    <location>
        <begin position="665"/>
        <end position="676"/>
    </location>
</feature>
<accession>A0ABP0EB05</accession>
<dbReference type="Proteomes" id="UP001497600">
    <property type="component" value="Chromosome C"/>
</dbReference>
<feature type="compositionally biased region" description="Acidic residues" evidence="1">
    <location>
        <begin position="559"/>
        <end position="570"/>
    </location>
</feature>
<feature type="compositionally biased region" description="Basic and acidic residues" evidence="1">
    <location>
        <begin position="546"/>
        <end position="558"/>
    </location>
</feature>
<evidence type="ECO:0000313" key="3">
    <source>
        <dbReference type="Proteomes" id="UP001497600"/>
    </source>
</evidence>
<gene>
    <name evidence="2" type="ORF">CAAN4_C12002</name>
</gene>
<feature type="compositionally biased region" description="Basic and acidic residues" evidence="1">
    <location>
        <begin position="604"/>
        <end position="618"/>
    </location>
</feature>
<protein>
    <submittedName>
        <fullName evidence="2">Uncharacterized protein</fullName>
    </submittedName>
</protein>
<feature type="region of interest" description="Disordered" evidence="1">
    <location>
        <begin position="536"/>
        <end position="708"/>
    </location>
</feature>
<evidence type="ECO:0000313" key="2">
    <source>
        <dbReference type="EMBL" id="CAK7901433.1"/>
    </source>
</evidence>
<sequence length="708" mass="79088">MSYYDSGDGRRCRRCKRKRLDDEPPEVRQYKTCAKCRIIERQKKKSKKPLAEETMAYGMRQLQEHGGWNDDYFVQDDYMEESSNKRTRISSSSSLAATAAAAVSAGSDYLQYAATIGDGHYDTSGYQQPLQQQHTPVQHFVSHQPKDQTILQQYPQQTQQQHFQQPTQQQQQHHQAFQSGPQSMIATSNTVNLNNNNNNINSGSNFSNNSLVGGGASGTGNSSYSTEQQYSQTQISNKPTFCEVCGTKIDIEVAHLHYNLCKTCCINPYRLPNVYEDFSDFLQEVAPDRNQDIATLTFIKEVVSPDFNESLDTNNVNPNNERQYRELILNSIKQIYLNPVMAATGYRFTRVSSNLAVASHTTPTVDPATGRYSYKNTQQVKALFKVRQDGIDTSNQPQLFVSYNLSTNIIIIKLRRKIEKLKSEEELEAVNAKEGAGKDESGFTTKETQRISEKYPFKLVNLVVRILKNSIQENTNSDIELGFNEPTGLMIFDILVNKEKDYPVEIQQLVASYSKEEFAKDFVSFEVLQNGVNKPTAELNGTVSESKSESGDVFNKEEEGIEEDEEEEDIEQRGQESVIEDEISVTGDGVTIDNRTTTNDIDEVVERETANDQEISKEGEEEEGEEEEEEVEVATEEKEVVGEVSESNQIGDGEELDGSAEIDTSKITGSISSDASEVTGGESLVSPAPAQSAISSASEVNLDPVFGM</sequence>
<keyword evidence="3" id="KW-1185">Reference proteome</keyword>
<proteinExistence type="predicted"/>
<evidence type="ECO:0000256" key="1">
    <source>
        <dbReference type="SAM" id="MobiDB-lite"/>
    </source>
</evidence>
<feature type="region of interest" description="Disordered" evidence="1">
    <location>
        <begin position="187"/>
        <end position="206"/>
    </location>
</feature>
<organism evidence="2 3">
    <name type="scientific">[Candida] anglica</name>
    <dbReference type="NCBI Taxonomy" id="148631"/>
    <lineage>
        <taxon>Eukaryota</taxon>
        <taxon>Fungi</taxon>
        <taxon>Dikarya</taxon>
        <taxon>Ascomycota</taxon>
        <taxon>Saccharomycotina</taxon>
        <taxon>Pichiomycetes</taxon>
        <taxon>Debaryomycetaceae</taxon>
        <taxon>Kurtzmaniella</taxon>
    </lineage>
</organism>